<dbReference type="KEGG" id="lamb:KBB96_08000"/>
<feature type="region of interest" description="Disordered" evidence="1">
    <location>
        <begin position="179"/>
        <end position="218"/>
    </location>
</feature>
<evidence type="ECO:0000313" key="2">
    <source>
        <dbReference type="EMBL" id="QUE52825.1"/>
    </source>
</evidence>
<feature type="region of interest" description="Disordered" evidence="1">
    <location>
        <begin position="1"/>
        <end position="27"/>
    </location>
</feature>
<keyword evidence="3" id="KW-1185">Reference proteome</keyword>
<evidence type="ECO:0000256" key="1">
    <source>
        <dbReference type="SAM" id="MobiDB-lite"/>
    </source>
</evidence>
<dbReference type="InterPro" id="IPR047750">
    <property type="entry name" value="YdjY-like"/>
</dbReference>
<reference evidence="2" key="1">
    <citation type="submission" date="2021-04" db="EMBL/GenBank/DDBJ databases">
        <title>Luteolibacter sp. 32A isolated from the skin of an Anderson's salamander (Ambystoma andersonii).</title>
        <authorList>
            <person name="Spergser J."/>
            <person name="Busse H.-J."/>
        </authorList>
    </citation>
    <scope>NUCLEOTIDE SEQUENCE</scope>
    <source>
        <strain evidence="2">32A</strain>
    </source>
</reference>
<dbReference type="EMBL" id="CP073100">
    <property type="protein sequence ID" value="QUE52825.1"/>
    <property type="molecule type" value="Genomic_DNA"/>
</dbReference>
<dbReference type="NCBIfam" id="NF040466">
    <property type="entry name" value="ydjY_domain"/>
    <property type="match status" value="1"/>
</dbReference>
<gene>
    <name evidence="2" type="ORF">KBB96_08000</name>
</gene>
<organism evidence="2 3">
    <name type="scientific">Luteolibacter ambystomatis</name>
    <dbReference type="NCBI Taxonomy" id="2824561"/>
    <lineage>
        <taxon>Bacteria</taxon>
        <taxon>Pseudomonadati</taxon>
        <taxon>Verrucomicrobiota</taxon>
        <taxon>Verrucomicrobiia</taxon>
        <taxon>Verrucomicrobiales</taxon>
        <taxon>Verrucomicrobiaceae</taxon>
        <taxon>Luteolibacter</taxon>
    </lineage>
</organism>
<accession>A0A975PGQ8</accession>
<dbReference type="AlphaFoldDB" id="A0A975PGQ8"/>
<dbReference type="RefSeq" id="WP_211634154.1">
    <property type="nucleotide sequence ID" value="NZ_CP073100.1"/>
</dbReference>
<name>A0A975PGQ8_9BACT</name>
<proteinExistence type="predicted"/>
<dbReference type="Proteomes" id="UP000676169">
    <property type="component" value="Chromosome"/>
</dbReference>
<evidence type="ECO:0000313" key="3">
    <source>
        <dbReference type="Proteomes" id="UP000676169"/>
    </source>
</evidence>
<protein>
    <submittedName>
        <fullName evidence="2">Uncharacterized protein</fullName>
    </submittedName>
</protein>
<sequence length="218" mass="23124">MPSRPTDQDKQAQPPADKETAARQIEKTGETTFKVGLVQGDRATRTVVIPAKIKLREGLIEYALVTTKGKVHETLFTTEASPLHIQTAALLLGLSPQPGKGPPVPVTIEVEWAGNGPKRQVPLEEMVELTKDSPQAKSGTTLPKGAWSFQASTLDEDGFGAERDGSVIALISDPVALVGNPRADQDDDDLHIPHAASLPPEGLPVSIRISPAAPAKAE</sequence>